<gene>
    <name evidence="8" type="ORF">M3N55_10190</name>
</gene>
<evidence type="ECO:0000256" key="1">
    <source>
        <dbReference type="ARBA" id="ARBA00004141"/>
    </source>
</evidence>
<evidence type="ECO:0000256" key="4">
    <source>
        <dbReference type="ARBA" id="ARBA00023136"/>
    </source>
</evidence>
<protein>
    <submittedName>
        <fullName evidence="8">DMT family transporter</fullName>
    </submittedName>
</protein>
<name>A0ABT0M2L5_9RHOB</name>
<evidence type="ECO:0000256" key="5">
    <source>
        <dbReference type="SAM" id="Phobius"/>
    </source>
</evidence>
<evidence type="ECO:0000256" key="3">
    <source>
        <dbReference type="ARBA" id="ARBA00022989"/>
    </source>
</evidence>
<dbReference type="InterPro" id="IPR037185">
    <property type="entry name" value="EmrE-like"/>
</dbReference>
<feature type="transmembrane region" description="Helical" evidence="5">
    <location>
        <begin position="94"/>
        <end position="113"/>
    </location>
</feature>
<feature type="transmembrane region" description="Helical" evidence="5">
    <location>
        <begin position="177"/>
        <end position="199"/>
    </location>
</feature>
<feature type="transmembrane region" description="Helical" evidence="5">
    <location>
        <begin position="68"/>
        <end position="88"/>
    </location>
</feature>
<keyword evidence="6" id="KW-0732">Signal</keyword>
<organism evidence="8 9">
    <name type="scientific">Roseinatronobacter domitianus</name>
    <dbReference type="NCBI Taxonomy" id="2940293"/>
    <lineage>
        <taxon>Bacteria</taxon>
        <taxon>Pseudomonadati</taxon>
        <taxon>Pseudomonadota</taxon>
        <taxon>Alphaproteobacteria</taxon>
        <taxon>Rhodobacterales</taxon>
        <taxon>Paracoccaceae</taxon>
        <taxon>Roseinatronobacter</taxon>
    </lineage>
</organism>
<dbReference type="PANTHER" id="PTHR32322:SF9">
    <property type="entry name" value="AMINO-ACID METABOLITE EFFLUX PUMP-RELATED"/>
    <property type="match status" value="1"/>
</dbReference>
<reference evidence="8 9" key="1">
    <citation type="submission" date="2022-05" db="EMBL/GenBank/DDBJ databases">
        <title>Seasonal and diel survey of microbial diversity of the Tyrrhenian coast.</title>
        <authorList>
            <person name="Gattoni G."/>
            <person name="Corral P."/>
        </authorList>
    </citation>
    <scope>NUCLEOTIDE SEQUENCE [LARGE SCALE GENOMIC DNA]</scope>
    <source>
        <strain evidence="8 9">V10</strain>
    </source>
</reference>
<evidence type="ECO:0000259" key="7">
    <source>
        <dbReference type="Pfam" id="PF00892"/>
    </source>
</evidence>
<dbReference type="SUPFAM" id="SSF103481">
    <property type="entry name" value="Multidrug resistance efflux transporter EmrE"/>
    <property type="match status" value="2"/>
</dbReference>
<feature type="transmembrane region" description="Helical" evidence="5">
    <location>
        <begin position="205"/>
        <end position="227"/>
    </location>
</feature>
<evidence type="ECO:0000256" key="6">
    <source>
        <dbReference type="SAM" id="SignalP"/>
    </source>
</evidence>
<keyword evidence="4 5" id="KW-0472">Membrane</keyword>
<dbReference type="EMBL" id="JALZWP010000009">
    <property type="protein sequence ID" value="MCL1629100.1"/>
    <property type="molecule type" value="Genomic_DNA"/>
</dbReference>
<comment type="caution">
    <text evidence="8">The sequence shown here is derived from an EMBL/GenBank/DDBJ whole genome shotgun (WGS) entry which is preliminary data.</text>
</comment>
<feature type="transmembrane region" description="Helical" evidence="5">
    <location>
        <begin position="234"/>
        <end position="254"/>
    </location>
</feature>
<keyword evidence="3 5" id="KW-1133">Transmembrane helix</keyword>
<feature type="domain" description="EamA" evidence="7">
    <location>
        <begin position="147"/>
        <end position="277"/>
    </location>
</feature>
<evidence type="ECO:0000313" key="9">
    <source>
        <dbReference type="Proteomes" id="UP001202550"/>
    </source>
</evidence>
<keyword evidence="9" id="KW-1185">Reference proteome</keyword>
<keyword evidence="2 5" id="KW-0812">Transmembrane</keyword>
<dbReference type="InterPro" id="IPR050638">
    <property type="entry name" value="AA-Vitamin_Transporters"/>
</dbReference>
<comment type="subcellular location">
    <subcellularLocation>
        <location evidence="1">Membrane</location>
        <topology evidence="1">Multi-pass membrane protein</topology>
    </subcellularLocation>
</comment>
<evidence type="ECO:0000313" key="8">
    <source>
        <dbReference type="EMBL" id="MCL1629100.1"/>
    </source>
</evidence>
<dbReference type="Pfam" id="PF00892">
    <property type="entry name" value="EamA"/>
    <property type="match status" value="1"/>
</dbReference>
<feature type="chain" id="PRO_5046860448" evidence="6">
    <location>
        <begin position="19"/>
        <end position="285"/>
    </location>
</feature>
<feature type="transmembrane region" description="Helical" evidence="5">
    <location>
        <begin position="260"/>
        <end position="280"/>
    </location>
</feature>
<dbReference type="PANTHER" id="PTHR32322">
    <property type="entry name" value="INNER MEMBRANE TRANSPORTER"/>
    <property type="match status" value="1"/>
</dbReference>
<dbReference type="Proteomes" id="UP001202550">
    <property type="component" value="Unassembled WGS sequence"/>
</dbReference>
<sequence length="285" mass="28901">MTHARLLVLTTLAMVAFAANSVLNRLALADGTIDALSYSGIRLAAGALTLAAILALRGAMRPGDRIAGSWGGAASLAAYATAFSLAYLQLDAGLGALILFASVQIGMLAWAVLKGERPGALEGGGFFLAFLSLALLLRPGTSAPAPFAVVLMVLAGLAWAAYTLIGRGSSQPLRDTAGNFLRCAPLGMVLAAPAVWGNAISPPGWAYAIASGALASGLGYAIWYAVLPALPRSSAAYVQLTVPAIAAIGGVLFIAEPLSLRMILCAGGILGGVALALWGAERRKT</sequence>
<feature type="transmembrane region" description="Helical" evidence="5">
    <location>
        <begin position="39"/>
        <end position="56"/>
    </location>
</feature>
<feature type="transmembrane region" description="Helical" evidence="5">
    <location>
        <begin position="143"/>
        <end position="165"/>
    </location>
</feature>
<evidence type="ECO:0000256" key="2">
    <source>
        <dbReference type="ARBA" id="ARBA00022692"/>
    </source>
</evidence>
<dbReference type="RefSeq" id="WP_249058515.1">
    <property type="nucleotide sequence ID" value="NZ_JALZWP010000009.1"/>
</dbReference>
<proteinExistence type="predicted"/>
<dbReference type="InterPro" id="IPR000620">
    <property type="entry name" value="EamA_dom"/>
</dbReference>
<accession>A0ABT0M2L5</accession>
<feature type="transmembrane region" description="Helical" evidence="5">
    <location>
        <begin position="120"/>
        <end position="137"/>
    </location>
</feature>
<feature type="signal peptide" evidence="6">
    <location>
        <begin position="1"/>
        <end position="18"/>
    </location>
</feature>